<dbReference type="AlphaFoldDB" id="A0ABD3MWI5"/>
<keyword evidence="3" id="KW-1185">Reference proteome</keyword>
<protein>
    <recommendedName>
        <fullName evidence="1">AB hydrolase-1 domain-containing protein</fullName>
    </recommendedName>
</protein>
<evidence type="ECO:0000313" key="3">
    <source>
        <dbReference type="Proteomes" id="UP001530315"/>
    </source>
</evidence>
<dbReference type="InterPro" id="IPR010662">
    <property type="entry name" value="RBBP9/YdeN"/>
</dbReference>
<dbReference type="PANTHER" id="PTHR15394">
    <property type="entry name" value="SERINE HYDROLASE RBBP9"/>
    <property type="match status" value="1"/>
</dbReference>
<dbReference type="PANTHER" id="PTHR15394:SF3">
    <property type="entry name" value="SERINE HYDROLASE RBBP9"/>
    <property type="match status" value="1"/>
</dbReference>
<dbReference type="Gene3D" id="3.40.50.1820">
    <property type="entry name" value="alpha/beta hydrolase"/>
    <property type="match status" value="1"/>
</dbReference>
<sequence length="198" mass="22446">MKTSPIVIICPGNGCSQIQTSNWYGHLFDILTEEHGIRCICENFPDPVKARRDIWVPHIRSLAEKYASADPSRVILVGHSSGAQAALRYAEIYPVHGIVLVSATYSDLGDAHERASGYYPQQMKDIKGETNPYLFGEMTKNCRIWHQFHSNDDPFIPLREAEKIRDGLGLSDTYHMLPGRSHYFDYSPEFLDAVLTLF</sequence>
<reference evidence="2 3" key="1">
    <citation type="submission" date="2024-10" db="EMBL/GenBank/DDBJ databases">
        <title>Updated reference genomes for cyclostephanoid diatoms.</title>
        <authorList>
            <person name="Roberts W.R."/>
            <person name="Alverson A.J."/>
        </authorList>
    </citation>
    <scope>NUCLEOTIDE SEQUENCE [LARGE SCALE GENOMIC DNA]</scope>
    <source>
        <strain evidence="2 3">AJA276-08</strain>
    </source>
</reference>
<organism evidence="2 3">
    <name type="scientific">Stephanodiscus triporus</name>
    <dbReference type="NCBI Taxonomy" id="2934178"/>
    <lineage>
        <taxon>Eukaryota</taxon>
        <taxon>Sar</taxon>
        <taxon>Stramenopiles</taxon>
        <taxon>Ochrophyta</taxon>
        <taxon>Bacillariophyta</taxon>
        <taxon>Coscinodiscophyceae</taxon>
        <taxon>Thalassiosirophycidae</taxon>
        <taxon>Stephanodiscales</taxon>
        <taxon>Stephanodiscaceae</taxon>
        <taxon>Stephanodiscus</taxon>
    </lineage>
</organism>
<dbReference type="EMBL" id="JALLAZ020001688">
    <property type="protein sequence ID" value="KAL3768057.1"/>
    <property type="molecule type" value="Genomic_DNA"/>
</dbReference>
<evidence type="ECO:0000313" key="2">
    <source>
        <dbReference type="EMBL" id="KAL3768057.1"/>
    </source>
</evidence>
<comment type="caution">
    <text evidence="2">The sequence shown here is derived from an EMBL/GenBank/DDBJ whole genome shotgun (WGS) entry which is preliminary data.</text>
</comment>
<name>A0ABD3MWI5_9STRA</name>
<dbReference type="Pfam" id="PF12697">
    <property type="entry name" value="Abhydrolase_6"/>
    <property type="match status" value="1"/>
</dbReference>
<dbReference type="SUPFAM" id="SSF53474">
    <property type="entry name" value="alpha/beta-Hydrolases"/>
    <property type="match status" value="1"/>
</dbReference>
<dbReference type="InterPro" id="IPR029058">
    <property type="entry name" value="AB_hydrolase_fold"/>
</dbReference>
<proteinExistence type="predicted"/>
<gene>
    <name evidence="2" type="ORF">ACHAW5_001444</name>
</gene>
<dbReference type="InterPro" id="IPR000073">
    <property type="entry name" value="AB_hydrolase_1"/>
</dbReference>
<evidence type="ECO:0000259" key="1">
    <source>
        <dbReference type="Pfam" id="PF12697"/>
    </source>
</evidence>
<feature type="domain" description="AB hydrolase-1" evidence="1">
    <location>
        <begin position="37"/>
        <end position="112"/>
    </location>
</feature>
<accession>A0ABD3MWI5</accession>
<dbReference type="Proteomes" id="UP001530315">
    <property type="component" value="Unassembled WGS sequence"/>
</dbReference>